<name>A0ABP6Z6L6_9ACTN</name>
<accession>A0ABP6Z6L6</accession>
<gene>
    <name evidence="1" type="ORF">GCM10022419_098340</name>
</gene>
<proteinExistence type="predicted"/>
<dbReference type="Proteomes" id="UP001500630">
    <property type="component" value="Unassembled WGS sequence"/>
</dbReference>
<dbReference type="EMBL" id="BAABDQ010000033">
    <property type="protein sequence ID" value="GAA3598984.1"/>
    <property type="molecule type" value="Genomic_DNA"/>
</dbReference>
<protein>
    <recommendedName>
        <fullName evidence="3">Aminoglycoside phosphotransferase</fullName>
    </recommendedName>
</protein>
<sequence length="63" mass="6999">MWSEVRPPTTAQVRDAFGVELGELRPHPGGFEADAFTDGRWFVKLWRQQPDSDAGLALTAELA</sequence>
<reference evidence="2" key="1">
    <citation type="journal article" date="2019" name="Int. J. Syst. Evol. Microbiol.">
        <title>The Global Catalogue of Microorganisms (GCM) 10K type strain sequencing project: providing services to taxonomists for standard genome sequencing and annotation.</title>
        <authorList>
            <consortium name="The Broad Institute Genomics Platform"/>
            <consortium name="The Broad Institute Genome Sequencing Center for Infectious Disease"/>
            <person name="Wu L."/>
            <person name="Ma J."/>
        </authorList>
    </citation>
    <scope>NUCLEOTIDE SEQUENCE [LARGE SCALE GENOMIC DNA]</scope>
    <source>
        <strain evidence="2">JCM 17326</strain>
    </source>
</reference>
<organism evidence="1 2">
    <name type="scientific">Nonomuraea rosea</name>
    <dbReference type="NCBI Taxonomy" id="638574"/>
    <lineage>
        <taxon>Bacteria</taxon>
        <taxon>Bacillati</taxon>
        <taxon>Actinomycetota</taxon>
        <taxon>Actinomycetes</taxon>
        <taxon>Streptosporangiales</taxon>
        <taxon>Streptosporangiaceae</taxon>
        <taxon>Nonomuraea</taxon>
    </lineage>
</organism>
<evidence type="ECO:0000313" key="2">
    <source>
        <dbReference type="Proteomes" id="UP001500630"/>
    </source>
</evidence>
<keyword evidence="2" id="KW-1185">Reference proteome</keyword>
<evidence type="ECO:0000313" key="1">
    <source>
        <dbReference type="EMBL" id="GAA3598984.1"/>
    </source>
</evidence>
<comment type="caution">
    <text evidence="1">The sequence shown here is derived from an EMBL/GenBank/DDBJ whole genome shotgun (WGS) entry which is preliminary data.</text>
</comment>
<evidence type="ECO:0008006" key="3">
    <source>
        <dbReference type="Google" id="ProtNLM"/>
    </source>
</evidence>